<dbReference type="EMBL" id="JAHCVI010000001">
    <property type="protein sequence ID" value="KAG7291457.1"/>
    <property type="molecule type" value="Genomic_DNA"/>
</dbReference>
<comment type="caution">
    <text evidence="4">The sequence shown here is derived from an EMBL/GenBank/DDBJ whole genome shotgun (WGS) entry which is preliminary data.</text>
</comment>
<sequence length="234" mass="25580">MASQDKLILYTNHRCPWAHRAHIALEELKVPFEEVIIDLDKPRTPEYLKVNPRGLVPALSYNGEIIIESGIVAQFLADAYPSHLVPASNAPGGALRRAKIALFVDAYSSKVNTPLFGLYRATSDEEINAIVEKAVTGLVSEVEPLLADASPFFGGSDKLTLAEVLTGSFVIRLKGLTKAEIYPKTLWSQIEEKAPNFVKWLEAVSAHPSVTSIYDEEAIIAGTKARIAKLRAAN</sequence>
<evidence type="ECO:0000256" key="1">
    <source>
        <dbReference type="ARBA" id="ARBA00007409"/>
    </source>
</evidence>
<dbReference type="PANTHER" id="PTHR43968:SF8">
    <property type="entry name" value="S-TRANSFERASE, PUTATIVE (AFU_ORTHOLOGUE AFUA_2G00590)-RELATED"/>
    <property type="match status" value="1"/>
</dbReference>
<evidence type="ECO:0000313" key="4">
    <source>
        <dbReference type="EMBL" id="KAG7291457.1"/>
    </source>
</evidence>
<accession>A0AAD4F4I4</accession>
<dbReference type="SUPFAM" id="SSF52833">
    <property type="entry name" value="Thioredoxin-like"/>
    <property type="match status" value="1"/>
</dbReference>
<protein>
    <recommendedName>
        <fullName evidence="6">Glutathione S-transferase</fullName>
    </recommendedName>
</protein>
<dbReference type="InterPro" id="IPR004045">
    <property type="entry name" value="Glutathione_S-Trfase_N"/>
</dbReference>
<dbReference type="InterPro" id="IPR010987">
    <property type="entry name" value="Glutathione-S-Trfase_C-like"/>
</dbReference>
<dbReference type="GO" id="GO:0005737">
    <property type="term" value="C:cytoplasm"/>
    <property type="evidence" value="ECO:0007669"/>
    <property type="project" value="TreeGrafter"/>
</dbReference>
<dbReference type="CDD" id="cd00570">
    <property type="entry name" value="GST_N_family"/>
    <property type="match status" value="1"/>
</dbReference>
<dbReference type="InterPro" id="IPR036282">
    <property type="entry name" value="Glutathione-S-Trfase_C_sf"/>
</dbReference>
<dbReference type="PROSITE" id="PS50404">
    <property type="entry name" value="GST_NTER"/>
    <property type="match status" value="1"/>
</dbReference>
<feature type="domain" description="GST N-terminal" evidence="2">
    <location>
        <begin position="5"/>
        <end position="84"/>
    </location>
</feature>
<dbReference type="SFLD" id="SFLDG00358">
    <property type="entry name" value="Main_(cytGST)"/>
    <property type="match status" value="1"/>
</dbReference>
<dbReference type="InterPro" id="IPR050983">
    <property type="entry name" value="GST_Omega/HSP26"/>
</dbReference>
<dbReference type="AlphaFoldDB" id="A0AAD4F4I4"/>
<dbReference type="Pfam" id="PF13409">
    <property type="entry name" value="GST_N_2"/>
    <property type="match status" value="1"/>
</dbReference>
<dbReference type="PROSITE" id="PS51354">
    <property type="entry name" value="GLUTAREDOXIN_2"/>
    <property type="match status" value="1"/>
</dbReference>
<name>A0AAD4F4I4_9PEZI</name>
<dbReference type="SUPFAM" id="SSF47616">
    <property type="entry name" value="GST C-terminal domain-like"/>
    <property type="match status" value="1"/>
</dbReference>
<evidence type="ECO:0008006" key="6">
    <source>
        <dbReference type="Google" id="ProtNLM"/>
    </source>
</evidence>
<evidence type="ECO:0000259" key="2">
    <source>
        <dbReference type="PROSITE" id="PS50404"/>
    </source>
</evidence>
<gene>
    <name evidence="4" type="ORF">NEMBOFW57_001476</name>
</gene>
<dbReference type="PROSITE" id="PS50405">
    <property type="entry name" value="GST_CTER"/>
    <property type="match status" value="1"/>
</dbReference>
<dbReference type="PANTHER" id="PTHR43968">
    <property type="match status" value="1"/>
</dbReference>
<feature type="domain" description="GST C-terminal" evidence="3">
    <location>
        <begin position="93"/>
        <end position="231"/>
    </location>
</feature>
<evidence type="ECO:0000259" key="3">
    <source>
        <dbReference type="PROSITE" id="PS50405"/>
    </source>
</evidence>
<reference evidence="4" key="1">
    <citation type="submission" date="2023-02" db="EMBL/GenBank/DDBJ databases">
        <authorList>
            <person name="Palmer J.M."/>
        </authorList>
    </citation>
    <scope>NUCLEOTIDE SEQUENCE</scope>
    <source>
        <strain evidence="4">FW57</strain>
    </source>
</reference>
<keyword evidence="5" id="KW-1185">Reference proteome</keyword>
<dbReference type="InterPro" id="IPR036249">
    <property type="entry name" value="Thioredoxin-like_sf"/>
</dbReference>
<dbReference type="SFLD" id="SFLDS00019">
    <property type="entry name" value="Glutathione_Transferase_(cytos"/>
    <property type="match status" value="1"/>
</dbReference>
<comment type="similarity">
    <text evidence="1">Belongs to the GST superfamily.</text>
</comment>
<dbReference type="Gene3D" id="3.40.30.10">
    <property type="entry name" value="Glutaredoxin"/>
    <property type="match status" value="1"/>
</dbReference>
<proteinExistence type="inferred from homology"/>
<dbReference type="Gene3D" id="1.20.1050.10">
    <property type="match status" value="1"/>
</dbReference>
<dbReference type="Proteomes" id="UP001197093">
    <property type="component" value="Unassembled WGS sequence"/>
</dbReference>
<evidence type="ECO:0000313" key="5">
    <source>
        <dbReference type="Proteomes" id="UP001197093"/>
    </source>
</evidence>
<organism evidence="4 5">
    <name type="scientific">Staphylotrichum longicolle</name>
    <dbReference type="NCBI Taxonomy" id="669026"/>
    <lineage>
        <taxon>Eukaryota</taxon>
        <taxon>Fungi</taxon>
        <taxon>Dikarya</taxon>
        <taxon>Ascomycota</taxon>
        <taxon>Pezizomycotina</taxon>
        <taxon>Sordariomycetes</taxon>
        <taxon>Sordariomycetidae</taxon>
        <taxon>Sordariales</taxon>
        <taxon>Chaetomiaceae</taxon>
        <taxon>Staphylotrichum</taxon>
    </lineage>
</organism>
<dbReference type="InterPro" id="IPR040079">
    <property type="entry name" value="Glutathione_S-Trfase"/>
</dbReference>